<evidence type="ECO:0000256" key="4">
    <source>
        <dbReference type="SAM" id="Phobius"/>
    </source>
</evidence>
<dbReference type="InterPro" id="IPR016040">
    <property type="entry name" value="NAD(P)-bd_dom"/>
</dbReference>
<dbReference type="Gene3D" id="3.40.50.720">
    <property type="entry name" value="NAD(P)-binding Rossmann-like Domain"/>
    <property type="match status" value="1"/>
</dbReference>
<dbReference type="PANTHER" id="PTHR43000">
    <property type="entry name" value="DTDP-D-GLUCOSE 4,6-DEHYDRATASE-RELATED"/>
    <property type="match status" value="1"/>
</dbReference>
<keyword evidence="4" id="KW-1133">Transmembrane helix</keyword>
<dbReference type="FunFam" id="3.40.50.720:FF:000304">
    <property type="entry name" value="UDP-glucose 4,6-dehydratase"/>
    <property type="match status" value="1"/>
</dbReference>
<dbReference type="InterPro" id="IPR036291">
    <property type="entry name" value="NAD(P)-bd_dom_sf"/>
</dbReference>
<evidence type="ECO:0000256" key="3">
    <source>
        <dbReference type="ARBA" id="ARBA00023239"/>
    </source>
</evidence>
<dbReference type="CDD" id="cd05246">
    <property type="entry name" value="dTDP_GD_SDR_e"/>
    <property type="match status" value="1"/>
</dbReference>
<dbReference type="Proteomes" id="UP001344447">
    <property type="component" value="Unassembled WGS sequence"/>
</dbReference>
<comment type="cofactor">
    <cofactor evidence="1">
        <name>NAD(+)</name>
        <dbReference type="ChEBI" id="CHEBI:57540"/>
    </cofactor>
</comment>
<organism evidence="6 7">
    <name type="scientific">Dictyostelium firmibasis</name>
    <dbReference type="NCBI Taxonomy" id="79012"/>
    <lineage>
        <taxon>Eukaryota</taxon>
        <taxon>Amoebozoa</taxon>
        <taxon>Evosea</taxon>
        <taxon>Eumycetozoa</taxon>
        <taxon>Dictyostelia</taxon>
        <taxon>Dictyosteliales</taxon>
        <taxon>Dictyosteliaceae</taxon>
        <taxon>Dictyostelium</taxon>
    </lineage>
</organism>
<evidence type="ECO:0000313" key="7">
    <source>
        <dbReference type="Proteomes" id="UP001344447"/>
    </source>
</evidence>
<gene>
    <name evidence="6" type="ORF">RB653_004165</name>
</gene>
<dbReference type="EMBL" id="JAVFKY010000001">
    <property type="protein sequence ID" value="KAK5582580.1"/>
    <property type="molecule type" value="Genomic_DNA"/>
</dbReference>
<evidence type="ECO:0000256" key="2">
    <source>
        <dbReference type="ARBA" id="ARBA00023027"/>
    </source>
</evidence>
<dbReference type="Pfam" id="PF16363">
    <property type="entry name" value="GDP_Man_Dehyd"/>
    <property type="match status" value="1"/>
</dbReference>
<accession>A0AAN7U7E5</accession>
<dbReference type="AlphaFoldDB" id="A0AAN7U7E5"/>
<keyword evidence="4" id="KW-0812">Transmembrane</keyword>
<keyword evidence="4" id="KW-0472">Membrane</keyword>
<reference evidence="6 7" key="1">
    <citation type="submission" date="2023-11" db="EMBL/GenBank/DDBJ databases">
        <title>Dfirmibasis_genome.</title>
        <authorList>
            <person name="Edelbroek B."/>
            <person name="Kjellin J."/>
            <person name="Jerlstrom-Hultqvist J."/>
            <person name="Soderbom F."/>
        </authorList>
    </citation>
    <scope>NUCLEOTIDE SEQUENCE [LARGE SCALE GENOMIC DNA]</scope>
    <source>
        <strain evidence="6 7">TNS-C-14</strain>
    </source>
</reference>
<name>A0AAN7U7E5_9MYCE</name>
<proteinExistence type="predicted"/>
<protein>
    <recommendedName>
        <fullName evidence="5">NAD(P)-binding domain-containing protein</fullName>
    </recommendedName>
</protein>
<keyword evidence="7" id="KW-1185">Reference proteome</keyword>
<dbReference type="GO" id="GO:0009225">
    <property type="term" value="P:nucleotide-sugar metabolic process"/>
    <property type="evidence" value="ECO:0007669"/>
    <property type="project" value="InterPro"/>
</dbReference>
<evidence type="ECO:0000256" key="1">
    <source>
        <dbReference type="ARBA" id="ARBA00001911"/>
    </source>
</evidence>
<comment type="caution">
    <text evidence="6">The sequence shown here is derived from an EMBL/GenBank/DDBJ whole genome shotgun (WGS) entry which is preliminary data.</text>
</comment>
<sequence length="404" mass="47007">MNLKDDLFIQKILITGGAGFIGSHLAIYLTKKYKNSKIIVLDKLDYCSNINNLSCVSKELNFKFYKGNILDSELLEKIFEKEKIDIVIHLAAYTHVDNSFKQSIKFTENNILGTHYLLETCKNNKLKKFIYVSTDEVYGSGLIDKEEEEEDNDDNYNYDKSLNNEKSILKPTNPYSASKAGAEHLVQSYYKSFKLPSIITRANNIYGPKQYPEKIIPKFINLLLNNKKCTIHGSGKNTRNYLYIDDIVSAFDIILRKGEIGNIYNIGTDFEISNLDVAKNIIDLCLTNVIGIDDYNKYINYIDDRPFNDHRYNINYSKLSNLGWKKSISWEDGIIKTFNWYKNNRNYWLNFNINNYFENNNINNKDNSIDNENNDDTSKSFSKCNFDLNYKEKKPIHLTLKSEE</sequence>
<dbReference type="InterPro" id="IPR005888">
    <property type="entry name" value="dTDP_Gluc_deHydtase"/>
</dbReference>
<feature type="domain" description="NAD(P)-binding" evidence="5">
    <location>
        <begin position="13"/>
        <end position="335"/>
    </location>
</feature>
<keyword evidence="3" id="KW-0456">Lyase</keyword>
<dbReference type="SUPFAM" id="SSF51735">
    <property type="entry name" value="NAD(P)-binding Rossmann-fold domains"/>
    <property type="match status" value="1"/>
</dbReference>
<keyword evidence="2" id="KW-0520">NAD</keyword>
<dbReference type="Gene3D" id="3.90.25.10">
    <property type="entry name" value="UDP-galactose 4-epimerase, domain 1"/>
    <property type="match status" value="1"/>
</dbReference>
<evidence type="ECO:0000259" key="5">
    <source>
        <dbReference type="Pfam" id="PF16363"/>
    </source>
</evidence>
<evidence type="ECO:0000313" key="6">
    <source>
        <dbReference type="EMBL" id="KAK5582580.1"/>
    </source>
</evidence>
<feature type="transmembrane region" description="Helical" evidence="4">
    <location>
        <begin position="12"/>
        <end position="29"/>
    </location>
</feature>
<dbReference type="GO" id="GO:0008460">
    <property type="term" value="F:dTDP-glucose 4,6-dehydratase activity"/>
    <property type="evidence" value="ECO:0007669"/>
    <property type="project" value="InterPro"/>
</dbReference>